<dbReference type="Proteomes" id="UP000304953">
    <property type="component" value="Unassembled WGS sequence"/>
</dbReference>
<organism evidence="1 2">
    <name type="scientific">Petralouisia muris</name>
    <dbReference type="NCBI Taxonomy" id="3032872"/>
    <lineage>
        <taxon>Bacteria</taxon>
        <taxon>Bacillati</taxon>
        <taxon>Bacillota</taxon>
        <taxon>Clostridia</taxon>
        <taxon>Lachnospirales</taxon>
        <taxon>Lachnospiraceae</taxon>
        <taxon>Petralouisia</taxon>
    </lineage>
</organism>
<gene>
    <name evidence="1" type="ORF">E5329_07785</name>
</gene>
<sequence length="65" mass="7245">MYATKQSKITNNTVTIDTKTLTEVLHCGRVTAVKIGTDAEAKVQVGKRVLWNLPKIQKYIDVISL</sequence>
<reference evidence="1" key="1">
    <citation type="submission" date="2019-04" db="EMBL/GenBank/DDBJ databases">
        <title>Microbes associate with the intestines of laboratory mice.</title>
        <authorList>
            <person name="Navarre W."/>
            <person name="Wong E."/>
            <person name="Huang K."/>
            <person name="Tropini C."/>
            <person name="Ng K."/>
            <person name="Yu B."/>
        </authorList>
    </citation>
    <scope>NUCLEOTIDE SEQUENCE</scope>
    <source>
        <strain evidence="1">NM01_1-7b</strain>
    </source>
</reference>
<name>A0AC61RY61_9FIRM</name>
<evidence type="ECO:0000313" key="1">
    <source>
        <dbReference type="EMBL" id="TGY96887.1"/>
    </source>
</evidence>
<evidence type="ECO:0000313" key="2">
    <source>
        <dbReference type="Proteomes" id="UP000304953"/>
    </source>
</evidence>
<accession>A0AC61RY61</accession>
<proteinExistence type="predicted"/>
<keyword evidence="2" id="KW-1185">Reference proteome</keyword>
<dbReference type="EMBL" id="SRYA01000012">
    <property type="protein sequence ID" value="TGY96887.1"/>
    <property type="molecule type" value="Genomic_DNA"/>
</dbReference>
<protein>
    <submittedName>
        <fullName evidence="1">Uncharacterized protein</fullName>
    </submittedName>
</protein>
<comment type="caution">
    <text evidence="1">The sequence shown here is derived from an EMBL/GenBank/DDBJ whole genome shotgun (WGS) entry which is preliminary data.</text>
</comment>